<dbReference type="PANTHER" id="PTHR33360">
    <property type="entry name" value="TRANSPOSASE FOR INSERTION SEQUENCE ELEMENT IS200"/>
    <property type="match status" value="1"/>
</dbReference>
<dbReference type="InterPro" id="IPR036515">
    <property type="entry name" value="Transposase_17_sf"/>
</dbReference>
<dbReference type="NCBIfam" id="NF033573">
    <property type="entry name" value="transpos_IS200"/>
    <property type="match status" value="1"/>
</dbReference>
<evidence type="ECO:0000313" key="3">
    <source>
        <dbReference type="Proteomes" id="UP000094329"/>
    </source>
</evidence>
<dbReference type="InterPro" id="IPR002686">
    <property type="entry name" value="Transposase_17"/>
</dbReference>
<dbReference type="Pfam" id="PF01797">
    <property type="entry name" value="Y1_Tnp"/>
    <property type="match status" value="1"/>
</dbReference>
<keyword evidence="3" id="KW-1185">Reference proteome</keyword>
<accession>A0ABX3A159</accession>
<sequence>MKAYKSVHGVYKLQYHIVWVCKYCRKVLNLGVSPYIERVLAKLLRSMPGVLLESVGFDEGHVHMLMVIPPKYSVSGVMRDLKSRSTAYLRKKFSWLSRVYWKENIFWSPGFFVSSVGVDEEVIRRYVEYQGQEDSGQIELDL</sequence>
<name>A0ABX3A159_9GAMM</name>
<dbReference type="SMART" id="SM01321">
    <property type="entry name" value="Y1_Tnp"/>
    <property type="match status" value="1"/>
</dbReference>
<dbReference type="RefSeq" id="WP_069312350.1">
    <property type="nucleotide sequence ID" value="NZ_MDTU01000001.1"/>
</dbReference>
<organism evidence="2 3">
    <name type="scientific">Piscirickettsia litoralis</name>
    <dbReference type="NCBI Taxonomy" id="1891921"/>
    <lineage>
        <taxon>Bacteria</taxon>
        <taxon>Pseudomonadati</taxon>
        <taxon>Pseudomonadota</taxon>
        <taxon>Gammaproteobacteria</taxon>
        <taxon>Thiotrichales</taxon>
        <taxon>Piscirickettsiaceae</taxon>
        <taxon>Piscirickettsia</taxon>
    </lineage>
</organism>
<protein>
    <recommendedName>
        <fullName evidence="1">Transposase IS200-like domain-containing protein</fullName>
    </recommendedName>
</protein>
<dbReference type="Gene3D" id="3.30.70.1290">
    <property type="entry name" value="Transposase IS200-like"/>
    <property type="match status" value="1"/>
</dbReference>
<feature type="domain" description="Transposase IS200-like" evidence="1">
    <location>
        <begin position="10"/>
        <end position="130"/>
    </location>
</feature>
<evidence type="ECO:0000313" key="2">
    <source>
        <dbReference type="EMBL" id="ODN42553.1"/>
    </source>
</evidence>
<dbReference type="SUPFAM" id="SSF143422">
    <property type="entry name" value="Transposase IS200-like"/>
    <property type="match status" value="1"/>
</dbReference>
<dbReference type="PANTHER" id="PTHR33360:SF2">
    <property type="entry name" value="TRANSPOSASE FOR INSERTION SEQUENCE ELEMENT IS200"/>
    <property type="match status" value="1"/>
</dbReference>
<dbReference type="EMBL" id="MDTU01000001">
    <property type="protein sequence ID" value="ODN42553.1"/>
    <property type="molecule type" value="Genomic_DNA"/>
</dbReference>
<gene>
    <name evidence="2" type="ORF">BGC07_05940</name>
</gene>
<proteinExistence type="predicted"/>
<dbReference type="Proteomes" id="UP000094329">
    <property type="component" value="Unassembled WGS sequence"/>
</dbReference>
<evidence type="ECO:0000259" key="1">
    <source>
        <dbReference type="SMART" id="SM01321"/>
    </source>
</evidence>
<reference evidence="2 3" key="1">
    <citation type="submission" date="2016-08" db="EMBL/GenBank/DDBJ databases">
        <title>Draft genome sequence of Candidatus Piscirickettsia litoralis, from seawater.</title>
        <authorList>
            <person name="Wan X."/>
            <person name="Lee A.J."/>
            <person name="Hou S."/>
            <person name="Donachie S.P."/>
        </authorList>
    </citation>
    <scope>NUCLEOTIDE SEQUENCE [LARGE SCALE GENOMIC DNA]</scope>
    <source>
        <strain evidence="2 3">Y2</strain>
    </source>
</reference>
<comment type="caution">
    <text evidence="2">The sequence shown here is derived from an EMBL/GenBank/DDBJ whole genome shotgun (WGS) entry which is preliminary data.</text>
</comment>